<dbReference type="Proteomes" id="UP001054945">
    <property type="component" value="Unassembled WGS sequence"/>
</dbReference>
<reference evidence="1 2" key="1">
    <citation type="submission" date="2021-06" db="EMBL/GenBank/DDBJ databases">
        <title>Caerostris extrusa draft genome.</title>
        <authorList>
            <person name="Kono N."/>
            <person name="Arakawa K."/>
        </authorList>
    </citation>
    <scope>NUCLEOTIDE SEQUENCE [LARGE SCALE GENOMIC DNA]</scope>
</reference>
<keyword evidence="2" id="KW-1185">Reference proteome</keyword>
<dbReference type="AlphaFoldDB" id="A0AAV4NSI8"/>
<organism evidence="1 2">
    <name type="scientific">Caerostris extrusa</name>
    <name type="common">Bark spider</name>
    <name type="synonym">Caerostris bankana</name>
    <dbReference type="NCBI Taxonomy" id="172846"/>
    <lineage>
        <taxon>Eukaryota</taxon>
        <taxon>Metazoa</taxon>
        <taxon>Ecdysozoa</taxon>
        <taxon>Arthropoda</taxon>
        <taxon>Chelicerata</taxon>
        <taxon>Arachnida</taxon>
        <taxon>Araneae</taxon>
        <taxon>Araneomorphae</taxon>
        <taxon>Entelegynae</taxon>
        <taxon>Araneoidea</taxon>
        <taxon>Araneidae</taxon>
        <taxon>Caerostris</taxon>
    </lineage>
</organism>
<comment type="caution">
    <text evidence="1">The sequence shown here is derived from an EMBL/GenBank/DDBJ whole genome shotgun (WGS) entry which is preliminary data.</text>
</comment>
<dbReference type="EMBL" id="BPLR01003713">
    <property type="protein sequence ID" value="GIX87802.1"/>
    <property type="molecule type" value="Genomic_DNA"/>
</dbReference>
<sequence>MSAKGVWAIRELFEKARILRIQLIKVTPLVVDHKSPIPDVRGCCHNHRHLVLVPIVSRIVVSICTSSSSSDKSTGRRIARKVLRNIKIFTTPINDEIVILLCVSHFPC</sequence>
<name>A0AAV4NSI8_CAEEX</name>
<gene>
    <name evidence="1" type="ORF">CEXT_705111</name>
</gene>
<protein>
    <submittedName>
        <fullName evidence="1">Uncharacterized protein</fullName>
    </submittedName>
</protein>
<evidence type="ECO:0000313" key="2">
    <source>
        <dbReference type="Proteomes" id="UP001054945"/>
    </source>
</evidence>
<proteinExistence type="predicted"/>
<evidence type="ECO:0000313" key="1">
    <source>
        <dbReference type="EMBL" id="GIX87802.1"/>
    </source>
</evidence>
<accession>A0AAV4NSI8</accession>